<proteinExistence type="predicted"/>
<comment type="caution">
    <text evidence="1">The sequence shown here is derived from an EMBL/GenBank/DDBJ whole genome shotgun (WGS) entry which is preliminary data.</text>
</comment>
<dbReference type="EMBL" id="PKJX01000001">
    <property type="protein sequence ID" value="PLA58900.1"/>
    <property type="molecule type" value="Genomic_DNA"/>
</dbReference>
<accession>A0AAP8J3H3</accession>
<dbReference type="Proteomes" id="UP000234212">
    <property type="component" value="Unassembled WGS sequence"/>
</dbReference>
<protein>
    <submittedName>
        <fullName evidence="1">Alpha-galactosidase</fullName>
    </submittedName>
</protein>
<dbReference type="NCBIfam" id="NF040509">
    <property type="entry name" value="Lacto_palin_RPT"/>
    <property type="match status" value="1"/>
</dbReference>
<evidence type="ECO:0000313" key="1">
    <source>
        <dbReference type="EMBL" id="PLA58900.1"/>
    </source>
</evidence>
<dbReference type="AlphaFoldDB" id="A0AAP8J3H3"/>
<gene>
    <name evidence="1" type="ORF">CYJ91_02075</name>
</gene>
<dbReference type="NCBIfam" id="NF040517">
    <property type="entry name" value="Lacto_Palin_RP2"/>
    <property type="match status" value="1"/>
</dbReference>
<dbReference type="AntiFam" id="ANF00266">
    <property type="entry name" value="DNA repeat translations related to WP_020751851.1"/>
</dbReference>
<reference evidence="1 2" key="1">
    <citation type="submission" date="2017-12" db="EMBL/GenBank/DDBJ databases">
        <title>Phylogenetic diversity of female urinary microbiome.</title>
        <authorList>
            <person name="Thomas-White K."/>
            <person name="Wolfe A.J."/>
        </authorList>
    </citation>
    <scope>NUCLEOTIDE SEQUENCE [LARGE SCALE GENOMIC DNA]</scope>
    <source>
        <strain evidence="1 2">UMB0004</strain>
    </source>
</reference>
<organism evidence="1 2">
    <name type="scientific">Lacticaseibacillus rhamnosus</name>
    <name type="common">Lactobacillus rhamnosus</name>
    <dbReference type="NCBI Taxonomy" id="47715"/>
    <lineage>
        <taxon>Bacteria</taxon>
        <taxon>Bacillati</taxon>
        <taxon>Bacillota</taxon>
        <taxon>Bacilli</taxon>
        <taxon>Lactobacillales</taxon>
        <taxon>Lactobacillaceae</taxon>
        <taxon>Lacticaseibacillus</taxon>
    </lineage>
</organism>
<dbReference type="AntiFam" id="ANF00267">
    <property type="entry name" value="DNA repeat translations related to WP_015765070.1"/>
</dbReference>
<evidence type="ECO:0000313" key="2">
    <source>
        <dbReference type="Proteomes" id="UP000234212"/>
    </source>
</evidence>
<sequence>MAKTGPSRLRPLTLRSLTAPARALIITRSQAQKSACKDLKHNGQNRAITLKATYTPIPNRAGSRSLF</sequence>
<name>A0AAP8J3H3_LACRH</name>